<dbReference type="AlphaFoldDB" id="A0A9P8WAU0"/>
<sequence>MQGIRKAAVAFMCDNTTPQDPDRIRSHKYMWKSEEELEHTRRVANIIFQRQLLRLGDGRFKIDMGPAERQQVLHLAQQAKAAEDKARQVKKQKERNRKTREKQNQKQKRQKLELQEARAEEERAERERAAYEAANEAAFKQAIEISNNCYKMASMAATVTPQDAHNKKENYRQIVNSLESVLKTIESAQPTPKPFLRDWD</sequence>
<feature type="region of interest" description="Disordered" evidence="1">
    <location>
        <begin position="75"/>
        <end position="121"/>
    </location>
</feature>
<keyword evidence="3" id="KW-1185">Reference proteome</keyword>
<gene>
    <name evidence="2" type="ORF">B0T10DRAFT_603887</name>
</gene>
<organism evidence="2 3">
    <name type="scientific">Thelonectria olida</name>
    <dbReference type="NCBI Taxonomy" id="1576542"/>
    <lineage>
        <taxon>Eukaryota</taxon>
        <taxon>Fungi</taxon>
        <taxon>Dikarya</taxon>
        <taxon>Ascomycota</taxon>
        <taxon>Pezizomycotina</taxon>
        <taxon>Sordariomycetes</taxon>
        <taxon>Hypocreomycetidae</taxon>
        <taxon>Hypocreales</taxon>
        <taxon>Nectriaceae</taxon>
        <taxon>Thelonectria</taxon>
    </lineage>
</organism>
<comment type="caution">
    <text evidence="2">The sequence shown here is derived from an EMBL/GenBank/DDBJ whole genome shotgun (WGS) entry which is preliminary data.</text>
</comment>
<feature type="compositionally biased region" description="Basic and acidic residues" evidence="1">
    <location>
        <begin position="110"/>
        <end position="121"/>
    </location>
</feature>
<name>A0A9P8WAU0_9HYPO</name>
<dbReference type="EMBL" id="JAGPYM010000005">
    <property type="protein sequence ID" value="KAH6894386.1"/>
    <property type="molecule type" value="Genomic_DNA"/>
</dbReference>
<dbReference type="Proteomes" id="UP000777438">
    <property type="component" value="Unassembled WGS sequence"/>
</dbReference>
<proteinExistence type="predicted"/>
<feature type="compositionally biased region" description="Basic residues" evidence="1">
    <location>
        <begin position="88"/>
        <end position="109"/>
    </location>
</feature>
<reference evidence="2 3" key="1">
    <citation type="journal article" date="2021" name="Nat. Commun.">
        <title>Genetic determinants of endophytism in the Arabidopsis root mycobiome.</title>
        <authorList>
            <person name="Mesny F."/>
            <person name="Miyauchi S."/>
            <person name="Thiergart T."/>
            <person name="Pickel B."/>
            <person name="Atanasova L."/>
            <person name="Karlsson M."/>
            <person name="Huettel B."/>
            <person name="Barry K.W."/>
            <person name="Haridas S."/>
            <person name="Chen C."/>
            <person name="Bauer D."/>
            <person name="Andreopoulos W."/>
            <person name="Pangilinan J."/>
            <person name="LaButti K."/>
            <person name="Riley R."/>
            <person name="Lipzen A."/>
            <person name="Clum A."/>
            <person name="Drula E."/>
            <person name="Henrissat B."/>
            <person name="Kohler A."/>
            <person name="Grigoriev I.V."/>
            <person name="Martin F.M."/>
            <person name="Hacquard S."/>
        </authorList>
    </citation>
    <scope>NUCLEOTIDE SEQUENCE [LARGE SCALE GENOMIC DNA]</scope>
    <source>
        <strain evidence="2 3">MPI-CAGE-CH-0241</strain>
    </source>
</reference>
<evidence type="ECO:0000256" key="1">
    <source>
        <dbReference type="SAM" id="MobiDB-lite"/>
    </source>
</evidence>
<evidence type="ECO:0000313" key="3">
    <source>
        <dbReference type="Proteomes" id="UP000777438"/>
    </source>
</evidence>
<evidence type="ECO:0000313" key="2">
    <source>
        <dbReference type="EMBL" id="KAH6894386.1"/>
    </source>
</evidence>
<accession>A0A9P8WAU0</accession>
<protein>
    <submittedName>
        <fullName evidence="2">Uncharacterized protein</fullName>
    </submittedName>
</protein>